<dbReference type="Pfam" id="PF06103">
    <property type="entry name" value="DUF948"/>
    <property type="match status" value="1"/>
</dbReference>
<reference evidence="2 3" key="1">
    <citation type="submission" date="2018-11" db="EMBL/GenBank/DDBJ databases">
        <authorList>
            <person name="Criscuolo A."/>
        </authorList>
    </citation>
    <scope>NUCLEOTIDE SEQUENCE [LARGE SCALE GENOMIC DNA]</scope>
    <source>
        <strain evidence="2">ATB-66</strain>
    </source>
</reference>
<dbReference type="RefSeq" id="WP_124070595.1">
    <property type="nucleotide sequence ID" value="NZ_CBCRXF010000001.1"/>
</dbReference>
<accession>A0A3P5XFP6</accession>
<gene>
    <name evidence="2" type="ORF">FILTAD_01965</name>
</gene>
<keyword evidence="1" id="KW-0812">Transmembrane</keyword>
<keyword evidence="3" id="KW-1185">Reference proteome</keyword>
<dbReference type="PANTHER" id="PTHR40070">
    <property type="entry name" value="UPF0478 PROTEIN YTXG"/>
    <property type="match status" value="1"/>
</dbReference>
<dbReference type="OrthoDB" id="2438275at2"/>
<evidence type="ECO:0000313" key="3">
    <source>
        <dbReference type="Proteomes" id="UP000270468"/>
    </source>
</evidence>
<evidence type="ECO:0000256" key="1">
    <source>
        <dbReference type="SAM" id="Phobius"/>
    </source>
</evidence>
<name>A0A3P5XFP6_9BACL</name>
<keyword evidence="1" id="KW-1133">Transmembrane helix</keyword>
<feature type="transmembrane region" description="Helical" evidence="1">
    <location>
        <begin position="6"/>
        <end position="27"/>
    </location>
</feature>
<dbReference type="InterPro" id="IPR009293">
    <property type="entry name" value="UPF0478"/>
</dbReference>
<protein>
    <recommendedName>
        <fullName evidence="4">DUF948 domain-containing protein</fullName>
    </recommendedName>
</protein>
<keyword evidence="1" id="KW-0472">Membrane</keyword>
<evidence type="ECO:0008006" key="4">
    <source>
        <dbReference type="Google" id="ProtNLM"/>
    </source>
</evidence>
<dbReference type="Gene3D" id="1.10.287.950">
    <property type="entry name" value="Methyl-accepting chemotaxis protein"/>
    <property type="match status" value="1"/>
</dbReference>
<sequence>MEILLYSSAVIASLSLLLIAIFVIIALKSAKQTMGEVSETLKRVETKISGITEKSEELMVKTNRIAADAESKLQSLNSLSDSTKNLRNSSNHVKKSFQAISDEVASLPEKYTKQIETATLISEVAAKIFYRFKREKNRSDQMEADGLLKQLPVPKQWDDYKK</sequence>
<dbReference type="AlphaFoldDB" id="A0A3P5XFP6"/>
<dbReference type="EMBL" id="UXAV01000042">
    <property type="protein sequence ID" value="VDC29048.1"/>
    <property type="molecule type" value="Genomic_DNA"/>
</dbReference>
<dbReference type="Proteomes" id="UP000270468">
    <property type="component" value="Unassembled WGS sequence"/>
</dbReference>
<proteinExistence type="predicted"/>
<evidence type="ECO:0000313" key="2">
    <source>
        <dbReference type="EMBL" id="VDC29048.1"/>
    </source>
</evidence>
<dbReference type="PANTHER" id="PTHR40070:SF1">
    <property type="entry name" value="UPF0478 PROTEIN YTXG"/>
    <property type="match status" value="1"/>
</dbReference>
<organism evidence="2 3">
    <name type="scientific">Filibacter tadaridae</name>
    <dbReference type="NCBI Taxonomy" id="2483811"/>
    <lineage>
        <taxon>Bacteria</taxon>
        <taxon>Bacillati</taxon>
        <taxon>Bacillota</taxon>
        <taxon>Bacilli</taxon>
        <taxon>Bacillales</taxon>
        <taxon>Caryophanaceae</taxon>
        <taxon>Filibacter</taxon>
    </lineage>
</organism>